<comment type="subcellular location">
    <subcellularLocation>
        <location evidence="1">Nucleus</location>
    </subcellularLocation>
</comment>
<dbReference type="InterPro" id="IPR000571">
    <property type="entry name" value="Znf_CCCH"/>
</dbReference>
<dbReference type="GO" id="GO:0003723">
    <property type="term" value="F:RNA binding"/>
    <property type="evidence" value="ECO:0007669"/>
    <property type="project" value="UniProtKB-KW"/>
</dbReference>
<evidence type="ECO:0000259" key="14">
    <source>
        <dbReference type="PROSITE" id="PS50103"/>
    </source>
</evidence>
<evidence type="ECO:0000256" key="13">
    <source>
        <dbReference type="SAM" id="MobiDB-lite"/>
    </source>
</evidence>
<dbReference type="InParanoid" id="A0A0V0QJP0"/>
<keyword evidence="4" id="KW-0677">Repeat</keyword>
<feature type="compositionally biased region" description="Basic residues" evidence="13">
    <location>
        <begin position="198"/>
        <end position="244"/>
    </location>
</feature>
<dbReference type="OMA" id="NPPMAVA"/>
<dbReference type="SMART" id="SM00356">
    <property type="entry name" value="ZnF_C3H1"/>
    <property type="match status" value="2"/>
</dbReference>
<dbReference type="Proteomes" id="UP000054937">
    <property type="component" value="Unassembled WGS sequence"/>
</dbReference>
<dbReference type="GO" id="GO:0089701">
    <property type="term" value="C:U2AF complex"/>
    <property type="evidence" value="ECO:0007669"/>
    <property type="project" value="InterPro"/>
</dbReference>
<keyword evidence="2" id="KW-0507">mRNA processing</keyword>
<dbReference type="OrthoDB" id="302094at2759"/>
<dbReference type="PRINTS" id="PR01848">
    <property type="entry name" value="U2AUXFACTOR"/>
</dbReference>
<feature type="region of interest" description="Disordered" evidence="13">
    <location>
        <begin position="192"/>
        <end position="257"/>
    </location>
</feature>
<evidence type="ECO:0000256" key="8">
    <source>
        <dbReference type="ARBA" id="ARBA00023125"/>
    </source>
</evidence>
<evidence type="ECO:0000256" key="3">
    <source>
        <dbReference type="ARBA" id="ARBA00022723"/>
    </source>
</evidence>
<dbReference type="GO" id="GO:0008270">
    <property type="term" value="F:zinc ion binding"/>
    <property type="evidence" value="ECO:0007669"/>
    <property type="project" value="UniProtKB-KW"/>
</dbReference>
<dbReference type="InterPro" id="IPR009145">
    <property type="entry name" value="U2AF_small"/>
</dbReference>
<keyword evidence="16" id="KW-1185">Reference proteome</keyword>
<evidence type="ECO:0000313" key="15">
    <source>
        <dbReference type="EMBL" id="KRX02208.1"/>
    </source>
</evidence>
<evidence type="ECO:0000256" key="6">
    <source>
        <dbReference type="ARBA" id="ARBA00022833"/>
    </source>
</evidence>
<evidence type="ECO:0000256" key="9">
    <source>
        <dbReference type="ARBA" id="ARBA00023187"/>
    </source>
</evidence>
<proteinExistence type="predicted"/>
<dbReference type="PROSITE" id="PS50103">
    <property type="entry name" value="ZF_C3H1"/>
    <property type="match status" value="2"/>
</dbReference>
<dbReference type="SUPFAM" id="SSF54928">
    <property type="entry name" value="RNA-binding domain, RBD"/>
    <property type="match status" value="1"/>
</dbReference>
<dbReference type="Pfam" id="PF00642">
    <property type="entry name" value="zf-CCCH"/>
    <property type="match status" value="1"/>
</dbReference>
<dbReference type="Gene3D" id="3.30.70.330">
    <property type="match status" value="1"/>
</dbReference>
<gene>
    <name evidence="15" type="ORF">PPERSA_04830</name>
</gene>
<evidence type="ECO:0000256" key="5">
    <source>
        <dbReference type="ARBA" id="ARBA00022771"/>
    </source>
</evidence>
<comment type="caution">
    <text evidence="15">The sequence shown here is derived from an EMBL/GenBank/DDBJ whole genome shotgun (WGS) entry which is preliminary data.</text>
</comment>
<dbReference type="InterPro" id="IPR035979">
    <property type="entry name" value="RBD_domain_sf"/>
</dbReference>
<keyword evidence="7" id="KW-0694">RNA-binding</keyword>
<keyword evidence="8" id="KW-0238">DNA-binding</keyword>
<dbReference type="InterPro" id="IPR003954">
    <property type="entry name" value="RRM_euk-type"/>
</dbReference>
<feature type="coiled-coil region" evidence="12">
    <location>
        <begin position="294"/>
        <end position="325"/>
    </location>
</feature>
<dbReference type="GO" id="GO:0000398">
    <property type="term" value="P:mRNA splicing, via spliceosome"/>
    <property type="evidence" value="ECO:0007669"/>
    <property type="project" value="InterPro"/>
</dbReference>
<name>A0A0V0QJP0_PSEPJ</name>
<dbReference type="CDD" id="cd12287">
    <property type="entry name" value="RRM_U2AF35_like"/>
    <property type="match status" value="1"/>
</dbReference>
<feature type="zinc finger region" description="C3H1-type" evidence="11">
    <location>
        <begin position="12"/>
        <end position="40"/>
    </location>
</feature>
<evidence type="ECO:0000256" key="11">
    <source>
        <dbReference type="PROSITE-ProRule" id="PRU00723"/>
    </source>
</evidence>
<organism evidence="15 16">
    <name type="scientific">Pseudocohnilembus persalinus</name>
    <name type="common">Ciliate</name>
    <dbReference type="NCBI Taxonomy" id="266149"/>
    <lineage>
        <taxon>Eukaryota</taxon>
        <taxon>Sar</taxon>
        <taxon>Alveolata</taxon>
        <taxon>Ciliophora</taxon>
        <taxon>Intramacronucleata</taxon>
        <taxon>Oligohymenophorea</taxon>
        <taxon>Scuticociliatia</taxon>
        <taxon>Philasterida</taxon>
        <taxon>Pseudocohnilembidae</taxon>
        <taxon>Pseudocohnilembus</taxon>
    </lineage>
</organism>
<evidence type="ECO:0000256" key="10">
    <source>
        <dbReference type="ARBA" id="ARBA00023242"/>
    </source>
</evidence>
<protein>
    <recommendedName>
        <fullName evidence="14">C3H1-type domain-containing protein</fullName>
    </recommendedName>
</protein>
<keyword evidence="6 11" id="KW-0862">Zinc</keyword>
<evidence type="ECO:0000256" key="4">
    <source>
        <dbReference type="ARBA" id="ARBA00022737"/>
    </source>
</evidence>
<keyword evidence="5 11" id="KW-0863">Zinc-finger</keyword>
<sequence>MAEKLARMYGTEEDKVNCPFYFKIGACRYGDKCLRIHNKPPYSQTLLIKNMYTNLPVELALASGNQVSEEEAIEAEKHLEKFYEDIFFEFANFGEVEDVIVCDNIGDHLLGAVYVKFVHEEDAMKCMEGIRNRYYEQKLIIPEYSPVTDFSNAKCKQFIENQCKRGGFCNYMHLKPINSKFKRRLYKEMYEEHPEYKRSRRSRSRKRSKSRKRDKKSKHRSSRSRSHKKDKKKKKHRHRSHSSSKSKSQVRSNMNSEERRALIAQWNDDGDDNQQQQNQEQKQDDMAHLKGLDFNALAIEQAKLEQQLEQQKQQLYMQQQQQQQQQYLNILYVA</sequence>
<keyword evidence="3 11" id="KW-0479">Metal-binding</keyword>
<evidence type="ECO:0000256" key="12">
    <source>
        <dbReference type="SAM" id="Coils"/>
    </source>
</evidence>
<evidence type="ECO:0000313" key="16">
    <source>
        <dbReference type="Proteomes" id="UP000054937"/>
    </source>
</evidence>
<evidence type="ECO:0000256" key="7">
    <source>
        <dbReference type="ARBA" id="ARBA00022884"/>
    </source>
</evidence>
<evidence type="ECO:0000256" key="1">
    <source>
        <dbReference type="ARBA" id="ARBA00004123"/>
    </source>
</evidence>
<reference evidence="15 16" key="1">
    <citation type="journal article" date="2015" name="Sci. Rep.">
        <title>Genome of the facultative scuticociliatosis pathogen Pseudocohnilembus persalinus provides insight into its virulence through horizontal gene transfer.</title>
        <authorList>
            <person name="Xiong J."/>
            <person name="Wang G."/>
            <person name="Cheng J."/>
            <person name="Tian M."/>
            <person name="Pan X."/>
            <person name="Warren A."/>
            <person name="Jiang C."/>
            <person name="Yuan D."/>
            <person name="Miao W."/>
        </authorList>
    </citation>
    <scope>NUCLEOTIDE SEQUENCE [LARGE SCALE GENOMIC DNA]</scope>
    <source>
        <strain evidence="15">36N120E</strain>
    </source>
</reference>
<keyword evidence="12" id="KW-0175">Coiled coil</keyword>
<dbReference type="EMBL" id="LDAU01000156">
    <property type="protein sequence ID" value="KRX02208.1"/>
    <property type="molecule type" value="Genomic_DNA"/>
</dbReference>
<dbReference type="GO" id="GO:0003677">
    <property type="term" value="F:DNA binding"/>
    <property type="evidence" value="ECO:0007669"/>
    <property type="project" value="UniProtKB-KW"/>
</dbReference>
<dbReference type="AlphaFoldDB" id="A0A0V0QJP0"/>
<dbReference type="SMART" id="SM00361">
    <property type="entry name" value="RRM_1"/>
    <property type="match status" value="1"/>
</dbReference>
<dbReference type="FunFam" id="3.30.70.330:FF:000122">
    <property type="entry name" value="Splicing factor U2AF small subunit"/>
    <property type="match status" value="1"/>
</dbReference>
<accession>A0A0V0QJP0</accession>
<dbReference type="FunCoup" id="A0A0V0QJP0">
    <property type="interactions" value="319"/>
</dbReference>
<evidence type="ECO:0000256" key="2">
    <source>
        <dbReference type="ARBA" id="ARBA00022664"/>
    </source>
</evidence>
<dbReference type="PANTHER" id="PTHR12620">
    <property type="entry name" value="U2 SNRNP AUXILIARY FACTOR, SMALL SUBUNIT"/>
    <property type="match status" value="1"/>
</dbReference>
<feature type="domain" description="C3H1-type" evidence="14">
    <location>
        <begin position="149"/>
        <end position="176"/>
    </location>
</feature>
<keyword evidence="10" id="KW-0539">Nucleus</keyword>
<feature type="zinc finger region" description="C3H1-type" evidence="11">
    <location>
        <begin position="149"/>
        <end position="176"/>
    </location>
</feature>
<keyword evidence="9" id="KW-0508">mRNA splicing</keyword>
<feature type="domain" description="C3H1-type" evidence="14">
    <location>
        <begin position="12"/>
        <end position="40"/>
    </location>
</feature>
<dbReference type="InterPro" id="IPR012677">
    <property type="entry name" value="Nucleotide-bd_a/b_plait_sf"/>
</dbReference>